<evidence type="ECO:0000256" key="12">
    <source>
        <dbReference type="ARBA" id="ARBA00023136"/>
    </source>
</evidence>
<accession>A0A6I3SQ77</accession>
<dbReference type="InterPro" id="IPR000014">
    <property type="entry name" value="PAS"/>
</dbReference>
<dbReference type="GO" id="GO:0005524">
    <property type="term" value="F:ATP binding"/>
    <property type="evidence" value="ECO:0007669"/>
    <property type="project" value="UniProtKB-KW"/>
</dbReference>
<dbReference type="InterPro" id="IPR004358">
    <property type="entry name" value="Sig_transdc_His_kin-like_C"/>
</dbReference>
<evidence type="ECO:0000256" key="10">
    <source>
        <dbReference type="ARBA" id="ARBA00022989"/>
    </source>
</evidence>
<evidence type="ECO:0000313" key="17">
    <source>
        <dbReference type="Proteomes" id="UP000622638"/>
    </source>
</evidence>
<evidence type="ECO:0000313" key="14">
    <source>
        <dbReference type="EMBL" id="GGB96657.1"/>
    </source>
</evidence>
<dbReference type="InterPro" id="IPR036097">
    <property type="entry name" value="HisK_dim/P_sf"/>
</dbReference>
<evidence type="ECO:0000313" key="16">
    <source>
        <dbReference type="Proteomes" id="UP000430634"/>
    </source>
</evidence>
<dbReference type="InterPro" id="IPR003661">
    <property type="entry name" value="HisK_dim/P_dom"/>
</dbReference>
<keyword evidence="4" id="KW-0597">Phosphoprotein</keyword>
<evidence type="ECO:0000256" key="11">
    <source>
        <dbReference type="ARBA" id="ARBA00023012"/>
    </source>
</evidence>
<evidence type="ECO:0000256" key="9">
    <source>
        <dbReference type="ARBA" id="ARBA00022840"/>
    </source>
</evidence>
<keyword evidence="12" id="KW-0472">Membrane</keyword>
<dbReference type="SMART" id="SM00387">
    <property type="entry name" value="HATPase_c"/>
    <property type="match status" value="1"/>
</dbReference>
<keyword evidence="8" id="KW-0418">Kinase</keyword>
<dbReference type="NCBIfam" id="TIGR00229">
    <property type="entry name" value="sensory_box"/>
    <property type="match status" value="1"/>
</dbReference>
<dbReference type="PANTHER" id="PTHR42878">
    <property type="entry name" value="TWO-COMPONENT HISTIDINE KINASE"/>
    <property type="match status" value="1"/>
</dbReference>
<proteinExistence type="predicted"/>
<dbReference type="Proteomes" id="UP000430634">
    <property type="component" value="Unassembled WGS sequence"/>
</dbReference>
<dbReference type="GO" id="GO:0016020">
    <property type="term" value="C:membrane"/>
    <property type="evidence" value="ECO:0007669"/>
    <property type="project" value="UniProtKB-SubCell"/>
</dbReference>
<dbReference type="SUPFAM" id="SSF47384">
    <property type="entry name" value="Homodimeric domain of signal transducing histidine kinase"/>
    <property type="match status" value="1"/>
</dbReference>
<comment type="subcellular location">
    <subcellularLocation>
        <location evidence="2">Membrane</location>
        <topology evidence="2">Multi-pass membrane protein</topology>
    </subcellularLocation>
</comment>
<keyword evidence="10" id="KW-1133">Transmembrane helix</keyword>
<dbReference type="GO" id="GO:0007234">
    <property type="term" value="P:osmosensory signaling via phosphorelay pathway"/>
    <property type="evidence" value="ECO:0007669"/>
    <property type="project" value="TreeGrafter"/>
</dbReference>
<dbReference type="GO" id="GO:0030295">
    <property type="term" value="F:protein kinase activator activity"/>
    <property type="evidence" value="ECO:0007669"/>
    <property type="project" value="TreeGrafter"/>
</dbReference>
<keyword evidence="11" id="KW-0902">Two-component regulatory system</keyword>
<keyword evidence="9" id="KW-0067">ATP-binding</keyword>
<dbReference type="Pfam" id="PF00512">
    <property type="entry name" value="HisKA"/>
    <property type="match status" value="1"/>
</dbReference>
<reference evidence="14" key="4">
    <citation type="submission" date="2024-05" db="EMBL/GenBank/DDBJ databases">
        <authorList>
            <person name="Sun Q."/>
            <person name="Zhou Y."/>
        </authorList>
    </citation>
    <scope>NUCLEOTIDE SEQUENCE</scope>
    <source>
        <strain evidence="14">CGMCC 1.15931</strain>
    </source>
</reference>
<dbReference type="PROSITE" id="PS50109">
    <property type="entry name" value="HIS_KIN"/>
    <property type="match status" value="1"/>
</dbReference>
<sequence length="339" mass="36407">MDAGDLRLLLDASSDIHWMADCTTGRLLYVSPAASRVLGWEADRIDAEATAWLADLPDRLARFASGDAALRTVRRETELAGRDGALPVEIESTLVEGAGGLRLVGVIRDISARRDAALQQKRFASMVSHEFRTPLATIDGAIQRLEMTHRDADEATKKRYRKIATAVDRLLAMLDEYLSPDRLADIGRARQDTHVEPATLLEEVATKARERGAVVTVRATDVPAKLRCDPPGMRLCLEVLLDNAIKYGPPGATIEIVACKASSGGIEFSVADGGAPIPADELGRIFDKGFRGSAAAGVPGSGLGLYMARSIVDVHGGTLTVSNLLESGKNFRIWLPIAV</sequence>
<reference evidence="14" key="1">
    <citation type="journal article" date="2014" name="Int. J. Syst. Evol. Microbiol.">
        <title>Complete genome of a new Firmicutes species belonging to the dominant human colonic microbiota ('Ruminococcus bicirculans') reveals two chromosomes and a selective capacity to utilize plant glucans.</title>
        <authorList>
            <consortium name="NISC Comparative Sequencing Program"/>
            <person name="Wegmann U."/>
            <person name="Louis P."/>
            <person name="Goesmann A."/>
            <person name="Henrissat B."/>
            <person name="Duncan S.H."/>
            <person name="Flint H.J."/>
        </authorList>
    </citation>
    <scope>NUCLEOTIDE SEQUENCE</scope>
    <source>
        <strain evidence="14">CGMCC 1.15931</strain>
    </source>
</reference>
<dbReference type="InterPro" id="IPR005467">
    <property type="entry name" value="His_kinase_dom"/>
</dbReference>
<dbReference type="RefSeq" id="WP_155468576.1">
    <property type="nucleotide sequence ID" value="NZ_BMKG01000006.1"/>
</dbReference>
<keyword evidence="7" id="KW-0547">Nucleotide-binding</keyword>
<dbReference type="EMBL" id="BMKG01000006">
    <property type="protein sequence ID" value="GGB96657.1"/>
    <property type="molecule type" value="Genomic_DNA"/>
</dbReference>
<dbReference type="Gene3D" id="3.30.450.20">
    <property type="entry name" value="PAS domain"/>
    <property type="match status" value="1"/>
</dbReference>
<keyword evidence="6" id="KW-0812">Transmembrane</keyword>
<evidence type="ECO:0000313" key="15">
    <source>
        <dbReference type="EMBL" id="MTV51218.1"/>
    </source>
</evidence>
<dbReference type="GO" id="GO:0000156">
    <property type="term" value="F:phosphorelay response regulator activity"/>
    <property type="evidence" value="ECO:0007669"/>
    <property type="project" value="TreeGrafter"/>
</dbReference>
<reference evidence="17" key="2">
    <citation type="journal article" date="2019" name="Int. J. Syst. Evol. Microbiol.">
        <title>The Global Catalogue of Microorganisms (GCM) 10K type strain sequencing project: providing services to taxonomists for standard genome sequencing and annotation.</title>
        <authorList>
            <consortium name="The Broad Institute Genomics Platform"/>
            <consortium name="The Broad Institute Genome Sequencing Center for Infectious Disease"/>
            <person name="Wu L."/>
            <person name="Ma J."/>
        </authorList>
    </citation>
    <scope>NUCLEOTIDE SEQUENCE [LARGE SCALE GENOMIC DNA]</scope>
    <source>
        <strain evidence="17">CGMCC 1.15931</strain>
    </source>
</reference>
<gene>
    <name evidence="14" type="ORF">GCM10011572_18260</name>
    <name evidence="15" type="ORF">GM672_00580</name>
</gene>
<evidence type="ECO:0000256" key="4">
    <source>
        <dbReference type="ARBA" id="ARBA00022553"/>
    </source>
</evidence>
<dbReference type="PANTHER" id="PTHR42878:SF7">
    <property type="entry name" value="SENSOR HISTIDINE KINASE GLRK"/>
    <property type="match status" value="1"/>
</dbReference>
<dbReference type="EC" id="2.7.13.3" evidence="3"/>
<dbReference type="PRINTS" id="PR00344">
    <property type="entry name" value="BCTRLSENSOR"/>
</dbReference>
<evidence type="ECO:0000256" key="1">
    <source>
        <dbReference type="ARBA" id="ARBA00000085"/>
    </source>
</evidence>
<evidence type="ECO:0000256" key="2">
    <source>
        <dbReference type="ARBA" id="ARBA00004141"/>
    </source>
</evidence>
<protein>
    <recommendedName>
        <fullName evidence="3">histidine kinase</fullName>
        <ecNumber evidence="3">2.7.13.3</ecNumber>
    </recommendedName>
</protein>
<dbReference type="OrthoDB" id="9121563at2"/>
<keyword evidence="17" id="KW-1185">Reference proteome</keyword>
<dbReference type="InterPro" id="IPR003594">
    <property type="entry name" value="HATPase_dom"/>
</dbReference>
<dbReference type="SUPFAM" id="SSF55874">
    <property type="entry name" value="ATPase domain of HSP90 chaperone/DNA topoisomerase II/histidine kinase"/>
    <property type="match status" value="1"/>
</dbReference>
<evidence type="ECO:0000259" key="13">
    <source>
        <dbReference type="PROSITE" id="PS50109"/>
    </source>
</evidence>
<dbReference type="CDD" id="cd00075">
    <property type="entry name" value="HATPase"/>
    <property type="match status" value="1"/>
</dbReference>
<dbReference type="EMBL" id="WNKZ01000001">
    <property type="protein sequence ID" value="MTV51218.1"/>
    <property type="molecule type" value="Genomic_DNA"/>
</dbReference>
<feature type="domain" description="Histidine kinase" evidence="13">
    <location>
        <begin position="126"/>
        <end position="339"/>
    </location>
</feature>
<dbReference type="Gene3D" id="1.10.287.130">
    <property type="match status" value="1"/>
</dbReference>
<organism evidence="15 16">
    <name type="scientific">Pseudoduganella buxea</name>
    <dbReference type="NCBI Taxonomy" id="1949069"/>
    <lineage>
        <taxon>Bacteria</taxon>
        <taxon>Pseudomonadati</taxon>
        <taxon>Pseudomonadota</taxon>
        <taxon>Betaproteobacteria</taxon>
        <taxon>Burkholderiales</taxon>
        <taxon>Oxalobacteraceae</taxon>
        <taxon>Telluria group</taxon>
        <taxon>Pseudoduganella</taxon>
    </lineage>
</organism>
<evidence type="ECO:0000256" key="8">
    <source>
        <dbReference type="ARBA" id="ARBA00022777"/>
    </source>
</evidence>
<dbReference type="Proteomes" id="UP000622638">
    <property type="component" value="Unassembled WGS sequence"/>
</dbReference>
<evidence type="ECO:0000256" key="3">
    <source>
        <dbReference type="ARBA" id="ARBA00012438"/>
    </source>
</evidence>
<dbReference type="Gene3D" id="3.30.565.10">
    <property type="entry name" value="Histidine kinase-like ATPase, C-terminal domain"/>
    <property type="match status" value="1"/>
</dbReference>
<comment type="catalytic activity">
    <reaction evidence="1">
        <text>ATP + protein L-histidine = ADP + protein N-phospho-L-histidine.</text>
        <dbReference type="EC" id="2.7.13.3"/>
    </reaction>
</comment>
<comment type="caution">
    <text evidence="15">The sequence shown here is derived from an EMBL/GenBank/DDBJ whole genome shotgun (WGS) entry which is preliminary data.</text>
</comment>
<dbReference type="CDD" id="cd00130">
    <property type="entry name" value="PAS"/>
    <property type="match status" value="1"/>
</dbReference>
<evidence type="ECO:0000256" key="7">
    <source>
        <dbReference type="ARBA" id="ARBA00022741"/>
    </source>
</evidence>
<dbReference type="CDD" id="cd00082">
    <property type="entry name" value="HisKA"/>
    <property type="match status" value="1"/>
</dbReference>
<dbReference type="Pfam" id="PF02518">
    <property type="entry name" value="HATPase_c"/>
    <property type="match status" value="1"/>
</dbReference>
<name>A0A6I3SQ77_9BURK</name>
<evidence type="ECO:0000256" key="5">
    <source>
        <dbReference type="ARBA" id="ARBA00022679"/>
    </source>
</evidence>
<dbReference type="InterPro" id="IPR036890">
    <property type="entry name" value="HATPase_C_sf"/>
</dbReference>
<dbReference type="InterPro" id="IPR035965">
    <property type="entry name" value="PAS-like_dom_sf"/>
</dbReference>
<dbReference type="SUPFAM" id="SSF55785">
    <property type="entry name" value="PYP-like sensor domain (PAS domain)"/>
    <property type="match status" value="1"/>
</dbReference>
<dbReference type="AlphaFoldDB" id="A0A6I3SQ77"/>
<keyword evidence="5" id="KW-0808">Transferase</keyword>
<dbReference type="SMART" id="SM00388">
    <property type="entry name" value="HisKA"/>
    <property type="match status" value="1"/>
</dbReference>
<reference evidence="15 16" key="3">
    <citation type="submission" date="2019-11" db="EMBL/GenBank/DDBJ databases">
        <title>Type strains purchased from KCTC, JCM and DSMZ.</title>
        <authorList>
            <person name="Lu H."/>
        </authorList>
    </citation>
    <scope>NUCLEOTIDE SEQUENCE [LARGE SCALE GENOMIC DNA]</scope>
    <source>
        <strain evidence="15 16">KCTC 52429</strain>
    </source>
</reference>
<dbReference type="InterPro" id="IPR050351">
    <property type="entry name" value="BphY/WalK/GraS-like"/>
</dbReference>
<evidence type="ECO:0000256" key="6">
    <source>
        <dbReference type="ARBA" id="ARBA00022692"/>
    </source>
</evidence>
<dbReference type="GO" id="GO:0000155">
    <property type="term" value="F:phosphorelay sensor kinase activity"/>
    <property type="evidence" value="ECO:0007669"/>
    <property type="project" value="InterPro"/>
</dbReference>